<reference evidence="5 6" key="1">
    <citation type="submission" date="2020-04" db="EMBL/GenBank/DDBJ databases">
        <authorList>
            <person name="Liu A."/>
        </authorList>
    </citation>
    <scope>NUCLEOTIDE SEQUENCE [LARGE SCALE GENOMIC DNA]</scope>
    <source>
        <strain evidence="5 6">RZ02</strain>
    </source>
</reference>
<evidence type="ECO:0000256" key="2">
    <source>
        <dbReference type="ARBA" id="ARBA00023125"/>
    </source>
</evidence>
<evidence type="ECO:0000256" key="3">
    <source>
        <dbReference type="ARBA" id="ARBA00023163"/>
    </source>
</evidence>
<keyword evidence="3" id="KW-0804">Transcription</keyword>
<dbReference type="SUPFAM" id="SSF53822">
    <property type="entry name" value="Periplasmic binding protein-like I"/>
    <property type="match status" value="1"/>
</dbReference>
<proteinExistence type="predicted"/>
<dbReference type="RefSeq" id="WP_170010152.1">
    <property type="nucleotide sequence ID" value="NZ_JABCRE010000002.1"/>
</dbReference>
<evidence type="ECO:0000256" key="1">
    <source>
        <dbReference type="ARBA" id="ARBA00023015"/>
    </source>
</evidence>
<sequence>MSQILLLSDNVSKDYVERIVTGAAGPLDRSRYSLVARNVYGSDVQVSDLIDDQHVSGVILTPPLSDLRPLLSLLESRKLPFVRIAPLLDLDRGSSVTMDEFTAANAIGKHLIENGHRKIGFIRGPKEHLVSIRRYNGFAGALGGAGLKLDENLMKVGDFSRQSGRELASSFFQSDATALFASNDDMALGVMDAAQASGVSIPLDMSIVGFDDNREAARANPGLTTVRQPLGAMGVRAAELIIERCQGTNLSNVVEEIPFELVKRGSVGQVEN</sequence>
<accession>A0A848QK89</accession>
<name>A0A848QK89_9SPHN</name>
<keyword evidence="1" id="KW-0805">Transcription regulation</keyword>
<keyword evidence="2" id="KW-0238">DNA-binding</keyword>
<evidence type="ECO:0000259" key="4">
    <source>
        <dbReference type="Pfam" id="PF13377"/>
    </source>
</evidence>
<dbReference type="InterPro" id="IPR046335">
    <property type="entry name" value="LacI/GalR-like_sensor"/>
</dbReference>
<dbReference type="Pfam" id="PF13377">
    <property type="entry name" value="Peripla_BP_3"/>
    <property type="match status" value="1"/>
</dbReference>
<organism evidence="5 6">
    <name type="scientific">Pontixanthobacter rizhaonensis</name>
    <dbReference type="NCBI Taxonomy" id="2730337"/>
    <lineage>
        <taxon>Bacteria</taxon>
        <taxon>Pseudomonadati</taxon>
        <taxon>Pseudomonadota</taxon>
        <taxon>Alphaproteobacteria</taxon>
        <taxon>Sphingomonadales</taxon>
        <taxon>Erythrobacteraceae</taxon>
        <taxon>Pontixanthobacter</taxon>
    </lineage>
</organism>
<evidence type="ECO:0000313" key="5">
    <source>
        <dbReference type="EMBL" id="NMW31017.1"/>
    </source>
</evidence>
<dbReference type="Proteomes" id="UP000561181">
    <property type="component" value="Unassembled WGS sequence"/>
</dbReference>
<comment type="caution">
    <text evidence="5">The sequence shown here is derived from an EMBL/GenBank/DDBJ whole genome shotgun (WGS) entry which is preliminary data.</text>
</comment>
<dbReference type="GO" id="GO:0003700">
    <property type="term" value="F:DNA-binding transcription factor activity"/>
    <property type="evidence" value="ECO:0007669"/>
    <property type="project" value="TreeGrafter"/>
</dbReference>
<dbReference type="PANTHER" id="PTHR30146:SF153">
    <property type="entry name" value="LACTOSE OPERON REPRESSOR"/>
    <property type="match status" value="1"/>
</dbReference>
<dbReference type="Gene3D" id="3.40.50.2300">
    <property type="match status" value="2"/>
</dbReference>
<feature type="domain" description="Transcriptional regulator LacI/GalR-like sensor" evidence="4">
    <location>
        <begin position="109"/>
        <end position="267"/>
    </location>
</feature>
<protein>
    <submittedName>
        <fullName evidence="5">Substrate-binding domain-containing protein</fullName>
    </submittedName>
</protein>
<dbReference type="EMBL" id="JABCRE010000002">
    <property type="protein sequence ID" value="NMW31017.1"/>
    <property type="molecule type" value="Genomic_DNA"/>
</dbReference>
<gene>
    <name evidence="5" type="ORF">HKD42_02950</name>
</gene>
<dbReference type="PANTHER" id="PTHR30146">
    <property type="entry name" value="LACI-RELATED TRANSCRIPTIONAL REPRESSOR"/>
    <property type="match status" value="1"/>
</dbReference>
<dbReference type="InterPro" id="IPR028082">
    <property type="entry name" value="Peripla_BP_I"/>
</dbReference>
<dbReference type="GO" id="GO:0000976">
    <property type="term" value="F:transcription cis-regulatory region binding"/>
    <property type="evidence" value="ECO:0007669"/>
    <property type="project" value="TreeGrafter"/>
</dbReference>
<keyword evidence="6" id="KW-1185">Reference proteome</keyword>
<evidence type="ECO:0000313" key="6">
    <source>
        <dbReference type="Proteomes" id="UP000561181"/>
    </source>
</evidence>
<dbReference type="AlphaFoldDB" id="A0A848QK89"/>